<dbReference type="InterPro" id="IPR009081">
    <property type="entry name" value="PP-bd_ACP"/>
</dbReference>
<evidence type="ECO:0000313" key="8">
    <source>
        <dbReference type="Proteomes" id="UP000294498"/>
    </source>
</evidence>
<dbReference type="AlphaFoldDB" id="A0A4R8DW25"/>
<evidence type="ECO:0000256" key="1">
    <source>
        <dbReference type="ARBA" id="ARBA00022450"/>
    </source>
</evidence>
<name>A0A4R8DW25_9BACT</name>
<keyword evidence="8" id="KW-1185">Reference proteome</keyword>
<evidence type="ECO:0000256" key="3">
    <source>
        <dbReference type="HAMAP-Rule" id="MF_01217"/>
    </source>
</evidence>
<keyword evidence="3" id="KW-0276">Fatty acid metabolism</keyword>
<keyword evidence="3" id="KW-0963">Cytoplasm</keyword>
<keyword evidence="3" id="KW-0443">Lipid metabolism</keyword>
<dbReference type="GO" id="GO:0000036">
    <property type="term" value="F:acyl carrier activity"/>
    <property type="evidence" value="ECO:0007669"/>
    <property type="project" value="UniProtKB-UniRule"/>
</dbReference>
<dbReference type="PANTHER" id="PTHR20863">
    <property type="entry name" value="ACYL CARRIER PROTEIN"/>
    <property type="match status" value="1"/>
</dbReference>
<evidence type="ECO:0000259" key="6">
    <source>
        <dbReference type="PROSITE" id="PS50075"/>
    </source>
</evidence>
<evidence type="ECO:0000256" key="2">
    <source>
        <dbReference type="ARBA" id="ARBA00022553"/>
    </source>
</evidence>
<dbReference type="Pfam" id="PF00550">
    <property type="entry name" value="PP-binding"/>
    <property type="match status" value="1"/>
</dbReference>
<feature type="modified residue" description="O-(pantetheine 4'-phosphoryl)serine" evidence="3">
    <location>
        <position position="42"/>
    </location>
</feature>
<dbReference type="OrthoDB" id="9804551at2"/>
<proteinExistence type="inferred from homology"/>
<comment type="similarity">
    <text evidence="3">Belongs to the acyl carrier protein (ACP) family.</text>
</comment>
<evidence type="ECO:0000256" key="5">
    <source>
        <dbReference type="RuleBase" id="RU003545"/>
    </source>
</evidence>
<evidence type="ECO:0000313" key="7">
    <source>
        <dbReference type="EMBL" id="TDX01685.1"/>
    </source>
</evidence>
<keyword evidence="3" id="KW-0444">Lipid biosynthesis</keyword>
<dbReference type="EMBL" id="SODV01000001">
    <property type="protein sequence ID" value="TDX01685.1"/>
    <property type="molecule type" value="Genomic_DNA"/>
</dbReference>
<dbReference type="InterPro" id="IPR003231">
    <property type="entry name" value="ACP"/>
</dbReference>
<dbReference type="NCBIfam" id="NF002148">
    <property type="entry name" value="PRK00982.1-2"/>
    <property type="match status" value="1"/>
</dbReference>
<evidence type="ECO:0000256" key="4">
    <source>
        <dbReference type="NCBIfam" id="TIGR00517"/>
    </source>
</evidence>
<dbReference type="GO" id="GO:0005737">
    <property type="term" value="C:cytoplasm"/>
    <property type="evidence" value="ECO:0007669"/>
    <property type="project" value="UniProtKB-SubCell"/>
</dbReference>
<feature type="domain" description="Carrier" evidence="6">
    <location>
        <begin position="4"/>
        <end position="82"/>
    </location>
</feature>
<keyword evidence="1 3" id="KW-0596">Phosphopantetheine</keyword>
<dbReference type="InterPro" id="IPR036736">
    <property type="entry name" value="ACP-like_sf"/>
</dbReference>
<dbReference type="HAMAP" id="MF_01217">
    <property type="entry name" value="Acyl_carrier"/>
    <property type="match status" value="1"/>
</dbReference>
<dbReference type="PANTHER" id="PTHR20863:SF76">
    <property type="entry name" value="CARRIER DOMAIN-CONTAINING PROTEIN"/>
    <property type="match status" value="1"/>
</dbReference>
<comment type="PTM">
    <text evidence="3">4'-phosphopantetheine is transferred from CoA to a specific serine of apo-ACP by AcpS. This modification is essential for activity because fatty acids are bound in thioester linkage to the sulfhydryl of the prosthetic group.</text>
</comment>
<comment type="subcellular location">
    <subcellularLocation>
        <location evidence="3">Cytoplasm</location>
    </subcellularLocation>
</comment>
<keyword evidence="3" id="KW-0275">Fatty acid biosynthesis</keyword>
<dbReference type="RefSeq" id="WP_133994328.1">
    <property type="nucleotide sequence ID" value="NZ_SODV01000001.1"/>
</dbReference>
<comment type="PTM">
    <text evidence="5">4'-phosphopantetheine is transferred from CoA to a specific serine of apo-ACP by acpS.</text>
</comment>
<dbReference type="SUPFAM" id="SSF47336">
    <property type="entry name" value="ACP-like"/>
    <property type="match status" value="1"/>
</dbReference>
<comment type="function">
    <text evidence="3 5">Carrier of the growing fatty acid chain in fatty acid biosynthesis.</text>
</comment>
<accession>A0A4R8DW25</accession>
<reference evidence="7 8" key="1">
    <citation type="submission" date="2019-03" db="EMBL/GenBank/DDBJ databases">
        <title>Genomic Encyclopedia of Type Strains, Phase IV (KMG-IV): sequencing the most valuable type-strain genomes for metagenomic binning, comparative biology and taxonomic classification.</title>
        <authorList>
            <person name="Goeker M."/>
        </authorList>
    </citation>
    <scope>NUCLEOTIDE SEQUENCE [LARGE SCALE GENOMIC DNA]</scope>
    <source>
        <strain evidence="7 8">DSM 100059</strain>
    </source>
</reference>
<dbReference type="PROSITE" id="PS50075">
    <property type="entry name" value="CARRIER"/>
    <property type="match status" value="1"/>
</dbReference>
<dbReference type="UniPathway" id="UPA00094"/>
<keyword evidence="2 3" id="KW-0597">Phosphoprotein</keyword>
<dbReference type="NCBIfam" id="NF002150">
    <property type="entry name" value="PRK00982.1-4"/>
    <property type="match status" value="1"/>
</dbReference>
<comment type="caution">
    <text evidence="7">The sequence shown here is derived from an EMBL/GenBank/DDBJ whole genome shotgun (WGS) entry which is preliminary data.</text>
</comment>
<dbReference type="GO" id="GO:0000035">
    <property type="term" value="F:acyl binding"/>
    <property type="evidence" value="ECO:0007669"/>
    <property type="project" value="TreeGrafter"/>
</dbReference>
<organism evidence="7 8">
    <name type="scientific">Dinghuibacter silviterrae</name>
    <dbReference type="NCBI Taxonomy" id="1539049"/>
    <lineage>
        <taxon>Bacteria</taxon>
        <taxon>Pseudomonadati</taxon>
        <taxon>Bacteroidota</taxon>
        <taxon>Chitinophagia</taxon>
        <taxon>Chitinophagales</taxon>
        <taxon>Chitinophagaceae</taxon>
        <taxon>Dinghuibacter</taxon>
    </lineage>
</organism>
<sequence length="83" mass="9388">MNTTTTETLETQLWVLMSEKLGLEQEQIKMTDSFADDLGVDSLDLFALLTDVEKEFSIKIPDEEAEKLTTVKALVNYLHAHLS</sequence>
<dbReference type="Proteomes" id="UP000294498">
    <property type="component" value="Unassembled WGS sequence"/>
</dbReference>
<protein>
    <recommendedName>
        <fullName evidence="3 4">Acyl carrier protein</fullName>
        <shortName evidence="3">ACP</shortName>
    </recommendedName>
</protein>
<dbReference type="NCBIfam" id="TIGR00517">
    <property type="entry name" value="acyl_carrier"/>
    <property type="match status" value="1"/>
</dbReference>
<dbReference type="Gene3D" id="1.10.1200.10">
    <property type="entry name" value="ACP-like"/>
    <property type="match status" value="1"/>
</dbReference>
<gene>
    <name evidence="3" type="primary">acpP</name>
    <name evidence="7" type="ORF">EDB95_2727</name>
</gene>
<comment type="pathway">
    <text evidence="3 5">Lipid metabolism; fatty acid biosynthesis.</text>
</comment>